<dbReference type="GO" id="GO:0003677">
    <property type="term" value="F:DNA binding"/>
    <property type="evidence" value="ECO:0007669"/>
    <property type="project" value="InterPro"/>
</dbReference>
<evidence type="ECO:0000259" key="1">
    <source>
        <dbReference type="PROSITE" id="PS51736"/>
    </source>
</evidence>
<dbReference type="AlphaFoldDB" id="M0E2B1"/>
<keyword evidence="3" id="KW-1185">Reference proteome</keyword>
<name>M0E2B1_9EURY</name>
<evidence type="ECO:0000313" key="2">
    <source>
        <dbReference type="EMBL" id="ELZ41067.1"/>
    </source>
</evidence>
<dbReference type="SUPFAM" id="SSF53041">
    <property type="entry name" value="Resolvase-like"/>
    <property type="match status" value="1"/>
</dbReference>
<protein>
    <submittedName>
        <fullName evidence="2">Resolvase domain-containing protein</fullName>
    </submittedName>
</protein>
<dbReference type="Proteomes" id="UP000011514">
    <property type="component" value="Unassembled WGS sequence"/>
</dbReference>
<proteinExistence type="predicted"/>
<dbReference type="eggNOG" id="arCOG03162">
    <property type="taxonomic scope" value="Archaea"/>
</dbReference>
<dbReference type="InterPro" id="IPR050639">
    <property type="entry name" value="SSR_resolvase"/>
</dbReference>
<organism evidence="2 3">
    <name type="scientific">Halorubrum saccharovorum DSM 1137</name>
    <dbReference type="NCBI Taxonomy" id="1227484"/>
    <lineage>
        <taxon>Archaea</taxon>
        <taxon>Methanobacteriati</taxon>
        <taxon>Methanobacteriota</taxon>
        <taxon>Stenosarchaea group</taxon>
        <taxon>Halobacteria</taxon>
        <taxon>Halobacteriales</taxon>
        <taxon>Haloferacaceae</taxon>
        <taxon>Halorubrum</taxon>
    </lineage>
</organism>
<dbReference type="OrthoDB" id="194716at2157"/>
<dbReference type="EMBL" id="AOJE01000020">
    <property type="protein sequence ID" value="ELZ41067.1"/>
    <property type="molecule type" value="Genomic_DNA"/>
</dbReference>
<dbReference type="Pfam" id="PF00239">
    <property type="entry name" value="Resolvase"/>
    <property type="match status" value="1"/>
</dbReference>
<sequence length="221" mass="25421">MSETAVGYIRLSQDGKSLERQRRDVEEYADAEGFDLVEVYNEGRHASGFDEDRREYQALLEQVSSGDVGAVVVPNMSRLSRDRKERLRLLLDLDTADVELHSHELGRAVDLDDDWELVQQSIQATADDVGKRKEIERSKRATEERIESGFDHGRPPFGLRFDDAGEYWIPGEDFEDALEVISCRKDGLSWREIAGETGVNKDTARRVWERRERYLKEVETA</sequence>
<dbReference type="PANTHER" id="PTHR30461:SF26">
    <property type="entry name" value="RESOLVASE HOMOLOG YNEB"/>
    <property type="match status" value="1"/>
</dbReference>
<dbReference type="Gene3D" id="3.40.50.1390">
    <property type="entry name" value="Resolvase, N-terminal catalytic domain"/>
    <property type="match status" value="1"/>
</dbReference>
<dbReference type="SMART" id="SM00857">
    <property type="entry name" value="Resolvase"/>
    <property type="match status" value="1"/>
</dbReference>
<feature type="domain" description="Resolvase/invertase-type recombinase catalytic" evidence="1">
    <location>
        <begin position="4"/>
        <end position="149"/>
    </location>
</feature>
<dbReference type="InterPro" id="IPR036162">
    <property type="entry name" value="Resolvase-like_N_sf"/>
</dbReference>
<dbReference type="InterPro" id="IPR006119">
    <property type="entry name" value="Resolv_N"/>
</dbReference>
<accession>M0E2B1</accession>
<gene>
    <name evidence="2" type="ORF">C471_06208</name>
</gene>
<evidence type="ECO:0000313" key="3">
    <source>
        <dbReference type="Proteomes" id="UP000011514"/>
    </source>
</evidence>
<dbReference type="GO" id="GO:0000150">
    <property type="term" value="F:DNA strand exchange activity"/>
    <property type="evidence" value="ECO:0007669"/>
    <property type="project" value="InterPro"/>
</dbReference>
<dbReference type="PROSITE" id="PS51736">
    <property type="entry name" value="RECOMBINASES_3"/>
    <property type="match status" value="1"/>
</dbReference>
<dbReference type="PATRIC" id="fig|1227484.4.peg.1272"/>
<dbReference type="PANTHER" id="PTHR30461">
    <property type="entry name" value="DNA-INVERTASE FROM LAMBDOID PROPHAGE"/>
    <property type="match status" value="1"/>
</dbReference>
<dbReference type="STRING" id="1227484.C471_06208"/>
<dbReference type="RefSeq" id="WP_004047192.1">
    <property type="nucleotide sequence ID" value="NZ_AOJE01000020.1"/>
</dbReference>
<reference evidence="2 3" key="1">
    <citation type="journal article" date="2014" name="PLoS Genet.">
        <title>Phylogenetically driven sequencing of extremely halophilic archaea reveals strategies for static and dynamic osmo-response.</title>
        <authorList>
            <person name="Becker E.A."/>
            <person name="Seitzer P.M."/>
            <person name="Tritt A."/>
            <person name="Larsen D."/>
            <person name="Krusor M."/>
            <person name="Yao A.I."/>
            <person name="Wu D."/>
            <person name="Madern D."/>
            <person name="Eisen J.A."/>
            <person name="Darling A.E."/>
            <person name="Facciotti M.T."/>
        </authorList>
    </citation>
    <scope>NUCLEOTIDE SEQUENCE [LARGE SCALE GENOMIC DNA]</scope>
    <source>
        <strain evidence="2 3">DSM 1137</strain>
    </source>
</reference>
<comment type="caution">
    <text evidence="2">The sequence shown here is derived from an EMBL/GenBank/DDBJ whole genome shotgun (WGS) entry which is preliminary data.</text>
</comment>